<accession>A0A510HFT8</accession>
<keyword evidence="3 5" id="KW-0067">ATP-binding</keyword>
<protein>
    <recommendedName>
        <fullName evidence="5">Putative glutamate--cysteine ligase 2</fullName>
        <ecNumber evidence="5">6.3.2.2</ecNumber>
    </recommendedName>
    <alternativeName>
        <fullName evidence="5">Gamma-glutamylcysteine synthetase 2</fullName>
        <shortName evidence="5">GCS 2</shortName>
        <shortName evidence="5">Gamma-GCS 2</shortName>
    </alternativeName>
</protein>
<dbReference type="InterPro" id="IPR006336">
    <property type="entry name" value="GCS2"/>
</dbReference>
<dbReference type="GO" id="GO:0042398">
    <property type="term" value="P:modified amino acid biosynthetic process"/>
    <property type="evidence" value="ECO:0007669"/>
    <property type="project" value="InterPro"/>
</dbReference>
<gene>
    <name evidence="6" type="ORF">RxyAA322_06630</name>
</gene>
<comment type="function">
    <text evidence="5">ATP-dependent carboxylate-amine ligase which exhibits weak glutamate--cysteine ligase activity.</text>
</comment>
<dbReference type="InterPro" id="IPR011793">
    <property type="entry name" value="YbdK"/>
</dbReference>
<evidence type="ECO:0000256" key="3">
    <source>
        <dbReference type="ARBA" id="ARBA00022840"/>
    </source>
</evidence>
<keyword evidence="2 5" id="KW-0547">Nucleotide-binding</keyword>
<dbReference type="PANTHER" id="PTHR36510:SF1">
    <property type="entry name" value="GLUTAMATE--CYSTEINE LIGASE 2-RELATED"/>
    <property type="match status" value="1"/>
</dbReference>
<dbReference type="InterPro" id="IPR050141">
    <property type="entry name" value="GCL_type2/YbdK_subfam"/>
</dbReference>
<organism evidence="6 7">
    <name type="scientific">Rubrobacter xylanophilus</name>
    <dbReference type="NCBI Taxonomy" id="49319"/>
    <lineage>
        <taxon>Bacteria</taxon>
        <taxon>Bacillati</taxon>
        <taxon>Actinomycetota</taxon>
        <taxon>Rubrobacteria</taxon>
        <taxon>Rubrobacterales</taxon>
        <taxon>Rubrobacteraceae</taxon>
        <taxon>Rubrobacter</taxon>
    </lineage>
</organism>
<dbReference type="SUPFAM" id="SSF55931">
    <property type="entry name" value="Glutamine synthetase/guanido kinase"/>
    <property type="match status" value="1"/>
</dbReference>
<evidence type="ECO:0000256" key="5">
    <source>
        <dbReference type="HAMAP-Rule" id="MF_01609"/>
    </source>
</evidence>
<dbReference type="Pfam" id="PF04107">
    <property type="entry name" value="GCS2"/>
    <property type="match status" value="1"/>
</dbReference>
<reference evidence="6" key="1">
    <citation type="journal article" date="2019" name="Microbiol. Resour. Announc.">
        <title>Complete Genome Sequence of Rubrobacter xylanophilus Strain AA3-22, Isolated from Arima Onsen in Japan.</title>
        <authorList>
            <person name="Tomariguchi N."/>
            <person name="Miyazaki K."/>
        </authorList>
    </citation>
    <scope>NUCLEOTIDE SEQUENCE [LARGE SCALE GENOMIC DNA]</scope>
    <source>
        <strain evidence="6">AA3-22</strain>
    </source>
</reference>
<keyword evidence="7" id="KW-1185">Reference proteome</keyword>
<dbReference type="EMBL" id="AP019791">
    <property type="protein sequence ID" value="BBL78809.1"/>
    <property type="molecule type" value="Genomic_DNA"/>
</dbReference>
<evidence type="ECO:0000313" key="7">
    <source>
        <dbReference type="Proteomes" id="UP000318065"/>
    </source>
</evidence>
<dbReference type="GO" id="GO:0005524">
    <property type="term" value="F:ATP binding"/>
    <property type="evidence" value="ECO:0007669"/>
    <property type="project" value="UniProtKB-KW"/>
</dbReference>
<comment type="catalytic activity">
    <reaction evidence="4 5">
        <text>L-cysteine + L-glutamate + ATP = gamma-L-glutamyl-L-cysteine + ADP + phosphate + H(+)</text>
        <dbReference type="Rhea" id="RHEA:13285"/>
        <dbReference type="ChEBI" id="CHEBI:15378"/>
        <dbReference type="ChEBI" id="CHEBI:29985"/>
        <dbReference type="ChEBI" id="CHEBI:30616"/>
        <dbReference type="ChEBI" id="CHEBI:35235"/>
        <dbReference type="ChEBI" id="CHEBI:43474"/>
        <dbReference type="ChEBI" id="CHEBI:58173"/>
        <dbReference type="ChEBI" id="CHEBI:456216"/>
        <dbReference type="EC" id="6.3.2.2"/>
    </reaction>
</comment>
<dbReference type="RefSeq" id="WP_172620651.1">
    <property type="nucleotide sequence ID" value="NZ_AP019791.1"/>
</dbReference>
<evidence type="ECO:0000256" key="1">
    <source>
        <dbReference type="ARBA" id="ARBA00022598"/>
    </source>
</evidence>
<evidence type="ECO:0000256" key="2">
    <source>
        <dbReference type="ARBA" id="ARBA00022741"/>
    </source>
</evidence>
<dbReference type="Proteomes" id="UP000318065">
    <property type="component" value="Chromosome"/>
</dbReference>
<evidence type="ECO:0000313" key="6">
    <source>
        <dbReference type="EMBL" id="BBL78809.1"/>
    </source>
</evidence>
<dbReference type="EC" id="6.3.2.2" evidence="5"/>
<sequence>MQTSFGASPPYTVGIEEEFQLTDPRTRELTPAIERLLAAGAGDLPDDTLASELSASCLEVRTPVYASVAELARALPGLRARVRRLAEESGARLVSAGAHPFSPAAEQPITGKPRYRKVDEEMGWPARMQAIYGLHVHVAVPDGERAVRAVSALARHVPLFIALAANSPFWEGRDTRLASVRAKVFGLIPRSGLPPRFGSWEEFEAHVDRLVRAGSIRDYTFCWWDVRPHPKLGTVELRAPDAQTDPGRTVALAALAQCLAAAAEEFEPEDPLLTEENKWRATRYGLEAELYDFRGERTVPARRAAEELVTALRPVAGELGCEAELEGVLEISRSGTGAERQRAFLEREGSLKSVVDYLAEKTAPTL</sequence>
<dbReference type="NCBIfam" id="TIGR02050">
    <property type="entry name" value="gshA_cyan_rel"/>
    <property type="match status" value="1"/>
</dbReference>
<comment type="similarity">
    <text evidence="5">Belongs to the glutamate--cysteine ligase type 2 family. YbdK subfamily.</text>
</comment>
<keyword evidence="1 5" id="KW-0436">Ligase</keyword>
<dbReference type="HAMAP" id="MF_01609">
    <property type="entry name" value="Glu_cys_ligase_2"/>
    <property type="match status" value="1"/>
</dbReference>
<dbReference type="AlphaFoldDB" id="A0A510HFT8"/>
<proteinExistence type="inferred from homology"/>
<name>A0A510HFT8_9ACTN</name>
<dbReference type="GO" id="GO:0004357">
    <property type="term" value="F:glutamate-cysteine ligase activity"/>
    <property type="evidence" value="ECO:0007669"/>
    <property type="project" value="UniProtKB-EC"/>
</dbReference>
<dbReference type="Gene3D" id="3.30.590.20">
    <property type="match status" value="1"/>
</dbReference>
<dbReference type="NCBIfam" id="NF010043">
    <property type="entry name" value="PRK13517.1-3"/>
    <property type="match status" value="1"/>
</dbReference>
<dbReference type="PANTHER" id="PTHR36510">
    <property type="entry name" value="GLUTAMATE--CYSTEINE LIGASE 2-RELATED"/>
    <property type="match status" value="1"/>
</dbReference>
<dbReference type="InterPro" id="IPR014746">
    <property type="entry name" value="Gln_synth/guanido_kin_cat_dom"/>
</dbReference>
<evidence type="ECO:0000256" key="4">
    <source>
        <dbReference type="ARBA" id="ARBA00048819"/>
    </source>
</evidence>